<dbReference type="Gene3D" id="1.10.530.10">
    <property type="match status" value="1"/>
</dbReference>
<dbReference type="EMBL" id="NGLE02000002">
    <property type="protein sequence ID" value="MEI5995623.1"/>
    <property type="molecule type" value="Genomic_DNA"/>
</dbReference>
<dbReference type="Gene3D" id="4.10.80.30">
    <property type="entry name" value="DNA polymerase, domain 6"/>
    <property type="match status" value="1"/>
</dbReference>
<reference evidence="7" key="1">
    <citation type="submission" date="2017-05" db="EMBL/GenBank/DDBJ databases">
        <title>The Genome Sequence of Enterococcus sp. 4G2_DIV0659.</title>
        <authorList>
            <consortium name="The Broad Institute Genomics Platform"/>
            <consortium name="The Broad Institute Genomic Center for Infectious Diseases"/>
            <person name="Earl A."/>
            <person name="Manson A."/>
            <person name="Schwartman J."/>
            <person name="Gilmore M."/>
            <person name="Abouelleil A."/>
            <person name="Cao P."/>
            <person name="Chapman S."/>
            <person name="Cusick C."/>
            <person name="Shea T."/>
            <person name="Young S."/>
            <person name="Neafsey D."/>
            <person name="Nusbaum C."/>
            <person name="Birren B."/>
        </authorList>
    </citation>
    <scope>NUCLEOTIDE SEQUENCE [LARGE SCALE GENOMIC DNA]</scope>
    <source>
        <strain evidence="7">4G2_DIV0659</strain>
    </source>
</reference>
<sequence length="416" mass="45111">MKKKTLSLLLASVLFSNVLPLTTFAEEVQQTPLESSEQAQEVEASTSESITEEAPSQETAPSTETTKDSQPTETTESSAETIPSENPTPEGVATPPTEVVQEEPLVNEVTIPVESASIHFEKNTTTEEFIARIGEQARSVGQENDLFASVMLAQAILESGSGGSELSQEPYNNLFGIKGDYEGQFVTFGTQEDDGSGNLYQVQAAFRKYPTIKESLEDYSKLLTDGIDGVPLIYQGTWKSLSDSYKNATEALTGTYATDILYGEKLNGLIETYNLTQYDHEKGEIVAGGDFEPYNNVNYDTGNSYAWGNCTQYVYNRITQLGGHVDLNMGNGQDWGSTGVLRGFEVSNTPKAGTAVSFAPGVLGADQTYGHVAFVEHVYEDGSILISEMNAQGLNVVSTRTILAEYVGMLTYVTPK</sequence>
<reference evidence="6 8" key="2">
    <citation type="submission" date="2018-07" db="EMBL/GenBank/DDBJ databases">
        <title>The Genome Sequence of Enterococcus sp. DIV0659b.</title>
        <authorList>
            <consortium name="The Broad Institute Genomics Platform"/>
            <consortium name="The Broad Institute Genomic Center for Infectious Diseases"/>
            <person name="Earl A."/>
            <person name="Manson A."/>
            <person name="Schwartman J."/>
            <person name="Gilmore M."/>
            <person name="Abouelleil A."/>
            <person name="Cao P."/>
            <person name="Chapman S."/>
            <person name="Cusick C."/>
            <person name="Shea T."/>
            <person name="Young S."/>
            <person name="Neafsey D."/>
            <person name="Nusbaum C."/>
            <person name="Birren B."/>
        </authorList>
    </citation>
    <scope>NUCLEOTIDE SEQUENCE [LARGE SCALE GENOMIC DNA]</scope>
    <source>
        <strain evidence="6 8">4G2_DIV0659</strain>
    </source>
</reference>
<dbReference type="InterPro" id="IPR051056">
    <property type="entry name" value="Glycosyl_Hydrolase_73"/>
</dbReference>
<dbReference type="Proteomes" id="UP000195139">
    <property type="component" value="Unassembled WGS sequence"/>
</dbReference>
<name>A0A2C9XFK2_9ENTE</name>
<feature type="region of interest" description="Disordered" evidence="3">
    <location>
        <begin position="30"/>
        <end position="104"/>
    </location>
</feature>
<evidence type="ECO:0000313" key="6">
    <source>
        <dbReference type="EMBL" id="MEI5995623.1"/>
    </source>
</evidence>
<dbReference type="SMART" id="SM00047">
    <property type="entry name" value="LYZ2"/>
    <property type="match status" value="1"/>
</dbReference>
<dbReference type="PROSITE" id="PS50911">
    <property type="entry name" value="CHAP"/>
    <property type="match status" value="1"/>
</dbReference>
<dbReference type="EMBL" id="NGLE01000006">
    <property type="protein sequence ID" value="OTO02773.1"/>
    <property type="molecule type" value="Genomic_DNA"/>
</dbReference>
<protein>
    <recommendedName>
        <fullName evidence="5">Peptidase C51 domain-containing protein</fullName>
    </recommendedName>
</protein>
<evidence type="ECO:0000256" key="1">
    <source>
        <dbReference type="ARBA" id="ARBA00010266"/>
    </source>
</evidence>
<comment type="similarity">
    <text evidence="1">Belongs to the glycosyl hydrolase 73 family.</text>
</comment>
<feature type="compositionally biased region" description="Polar residues" evidence="3">
    <location>
        <begin position="57"/>
        <end position="87"/>
    </location>
</feature>
<dbReference type="Pfam" id="PF01832">
    <property type="entry name" value="Glucosaminidase"/>
    <property type="match status" value="1"/>
</dbReference>
<evidence type="ECO:0000313" key="7">
    <source>
        <dbReference type="EMBL" id="OTO02773.1"/>
    </source>
</evidence>
<dbReference type="SUPFAM" id="SSF54001">
    <property type="entry name" value="Cysteine proteinases"/>
    <property type="match status" value="1"/>
</dbReference>
<evidence type="ECO:0000313" key="8">
    <source>
        <dbReference type="Proteomes" id="UP000195139"/>
    </source>
</evidence>
<evidence type="ECO:0000259" key="5">
    <source>
        <dbReference type="PROSITE" id="PS50911"/>
    </source>
</evidence>
<gene>
    <name evidence="7" type="ORF">A5880_003169</name>
    <name evidence="6" type="ORF">A5880_003214</name>
</gene>
<accession>A0A2C9XFK2</accession>
<dbReference type="AlphaFoldDB" id="A0A2C9XFK2"/>
<dbReference type="Gene3D" id="3.90.1720.10">
    <property type="entry name" value="endopeptidase domain like (from Nostoc punctiforme)"/>
    <property type="match status" value="1"/>
</dbReference>
<feature type="signal peptide" evidence="4">
    <location>
        <begin position="1"/>
        <end position="25"/>
    </location>
</feature>
<keyword evidence="4" id="KW-0732">Signal</keyword>
<dbReference type="OrthoDB" id="977752at2"/>
<evidence type="ECO:0000256" key="4">
    <source>
        <dbReference type="SAM" id="SignalP"/>
    </source>
</evidence>
<dbReference type="InterPro" id="IPR038765">
    <property type="entry name" value="Papain-like_cys_pep_sf"/>
</dbReference>
<keyword evidence="2" id="KW-0378">Hydrolase</keyword>
<dbReference type="GO" id="GO:0004040">
    <property type="term" value="F:amidase activity"/>
    <property type="evidence" value="ECO:0007669"/>
    <property type="project" value="InterPro"/>
</dbReference>
<feature type="domain" description="Peptidase C51" evidence="5">
    <location>
        <begin position="285"/>
        <end position="414"/>
    </location>
</feature>
<dbReference type="STRING" id="1834181.A5880_003169"/>
<dbReference type="InterPro" id="IPR002901">
    <property type="entry name" value="MGlyc_endo_b_GlcNAc-like_dom"/>
</dbReference>
<proteinExistence type="inferred from homology"/>
<dbReference type="InterPro" id="IPR007921">
    <property type="entry name" value="CHAP_dom"/>
</dbReference>
<feature type="chain" id="PRO_5012587293" description="Peptidase C51 domain-containing protein" evidence="4">
    <location>
        <begin position="26"/>
        <end position="416"/>
    </location>
</feature>
<comment type="caution">
    <text evidence="7">The sequence shown here is derived from an EMBL/GenBank/DDBJ whole genome shotgun (WGS) entry which is preliminary data.</text>
</comment>
<dbReference type="PANTHER" id="PTHR33308:SF9">
    <property type="entry name" value="PEPTIDOGLYCAN HYDROLASE FLGJ"/>
    <property type="match status" value="1"/>
</dbReference>
<dbReference type="RefSeq" id="WP_086332006.1">
    <property type="nucleotide sequence ID" value="NZ_NGLE02000002.1"/>
</dbReference>
<keyword evidence="8" id="KW-1185">Reference proteome</keyword>
<dbReference type="Pfam" id="PF05257">
    <property type="entry name" value="CHAP"/>
    <property type="match status" value="1"/>
</dbReference>
<organism evidence="7">
    <name type="scientific">Candidatus Enterococcus mansonii</name>
    <dbReference type="NCBI Taxonomy" id="1834181"/>
    <lineage>
        <taxon>Bacteria</taxon>
        <taxon>Bacillati</taxon>
        <taxon>Bacillota</taxon>
        <taxon>Bacilli</taxon>
        <taxon>Lactobacillales</taxon>
        <taxon>Enterococcaceae</taxon>
        <taxon>Enterococcus</taxon>
    </lineage>
</organism>
<evidence type="ECO:0000256" key="2">
    <source>
        <dbReference type="ARBA" id="ARBA00022801"/>
    </source>
</evidence>
<feature type="compositionally biased region" description="Low complexity" evidence="3">
    <location>
        <begin position="34"/>
        <end position="56"/>
    </location>
</feature>
<evidence type="ECO:0000256" key="3">
    <source>
        <dbReference type="SAM" id="MobiDB-lite"/>
    </source>
</evidence>
<dbReference type="PANTHER" id="PTHR33308">
    <property type="entry name" value="PEPTIDOGLYCAN HYDROLASE FLGJ"/>
    <property type="match status" value="1"/>
</dbReference>